<protein>
    <submittedName>
        <fullName evidence="1">Uncharacterized protein</fullName>
    </submittedName>
</protein>
<gene>
    <name evidence="1" type="ORF">GCM10017584_09300</name>
</gene>
<name>A0A9W6H872_9MICO</name>
<dbReference type="AlphaFoldDB" id="A0A9W6H872"/>
<comment type="caution">
    <text evidence="1">The sequence shown here is derived from an EMBL/GenBank/DDBJ whole genome shotgun (WGS) entry which is preliminary data.</text>
</comment>
<dbReference type="Proteomes" id="UP001142372">
    <property type="component" value="Unassembled WGS sequence"/>
</dbReference>
<reference evidence="1" key="1">
    <citation type="journal article" date="2014" name="Int. J. Syst. Evol. Microbiol.">
        <title>Complete genome sequence of Corynebacterium casei LMG S-19264T (=DSM 44701T), isolated from a smear-ripened cheese.</title>
        <authorList>
            <consortium name="US DOE Joint Genome Institute (JGI-PGF)"/>
            <person name="Walter F."/>
            <person name="Albersmeier A."/>
            <person name="Kalinowski J."/>
            <person name="Ruckert C."/>
        </authorList>
    </citation>
    <scope>NUCLEOTIDE SEQUENCE</scope>
    <source>
        <strain evidence="1">VKM Ac-1401</strain>
    </source>
</reference>
<sequence>MDEHIRRVGEFVGDALQEGARQAKAEIRDNAHRQGFTSAAGITLRRVDDELDALRNRMKGEGPKLTQTDLVFYAKLEELKTDIEAEFDQFWRGSGIDWRPRKTLVKGVVRRVPETEGVAGLD</sequence>
<reference evidence="1" key="2">
    <citation type="submission" date="2023-01" db="EMBL/GenBank/DDBJ databases">
        <authorList>
            <person name="Sun Q."/>
            <person name="Evtushenko L."/>
        </authorList>
    </citation>
    <scope>NUCLEOTIDE SEQUENCE</scope>
    <source>
        <strain evidence="1">VKM Ac-1401</strain>
    </source>
</reference>
<keyword evidence="2" id="KW-1185">Reference proteome</keyword>
<proteinExistence type="predicted"/>
<dbReference type="RefSeq" id="WP_271176039.1">
    <property type="nucleotide sequence ID" value="NZ_BAAAJO010000001.1"/>
</dbReference>
<organism evidence="1 2">
    <name type="scientific">Leifsonia poae</name>
    <dbReference type="NCBI Taxonomy" id="110933"/>
    <lineage>
        <taxon>Bacteria</taxon>
        <taxon>Bacillati</taxon>
        <taxon>Actinomycetota</taxon>
        <taxon>Actinomycetes</taxon>
        <taxon>Micrococcales</taxon>
        <taxon>Microbacteriaceae</taxon>
        <taxon>Leifsonia</taxon>
    </lineage>
</organism>
<evidence type="ECO:0000313" key="2">
    <source>
        <dbReference type="Proteomes" id="UP001142372"/>
    </source>
</evidence>
<dbReference type="EMBL" id="BSEN01000003">
    <property type="protein sequence ID" value="GLJ75356.1"/>
    <property type="molecule type" value="Genomic_DNA"/>
</dbReference>
<accession>A0A9W6H872</accession>
<evidence type="ECO:0000313" key="1">
    <source>
        <dbReference type="EMBL" id="GLJ75356.1"/>
    </source>
</evidence>